<dbReference type="Proteomes" id="UP000034831">
    <property type="component" value="Unassembled WGS sequence"/>
</dbReference>
<dbReference type="EMBL" id="LCNC01000015">
    <property type="protein sequence ID" value="KKU48441.1"/>
    <property type="molecule type" value="Genomic_DNA"/>
</dbReference>
<proteinExistence type="predicted"/>
<feature type="non-terminal residue" evidence="1">
    <location>
        <position position="1"/>
    </location>
</feature>
<accession>A0A0G1QTX4</accession>
<dbReference type="AlphaFoldDB" id="A0A0G1QTX4"/>
<organism evidence="1 2">
    <name type="scientific">Candidatus Woesebacteria bacterium GW2011_GWF2_46_8</name>
    <dbReference type="NCBI Taxonomy" id="1618604"/>
    <lineage>
        <taxon>Bacteria</taxon>
        <taxon>Candidatus Woeseibacteriota</taxon>
    </lineage>
</organism>
<sequence length="57" mass="6430">EKLKNYLSRLKIQPRLEYKPLTGDVNVSFSPAVSDKGTIISESLELPEIIAKEQKKS</sequence>
<name>A0A0G1QTX4_9BACT</name>
<evidence type="ECO:0000313" key="1">
    <source>
        <dbReference type="EMBL" id="KKU48441.1"/>
    </source>
</evidence>
<protein>
    <submittedName>
        <fullName evidence="1">Uncharacterized protein</fullName>
    </submittedName>
</protein>
<reference evidence="1 2" key="1">
    <citation type="journal article" date="2015" name="Nature">
        <title>rRNA introns, odd ribosomes, and small enigmatic genomes across a large radiation of phyla.</title>
        <authorList>
            <person name="Brown C.T."/>
            <person name="Hug L.A."/>
            <person name="Thomas B.C."/>
            <person name="Sharon I."/>
            <person name="Castelle C.J."/>
            <person name="Singh A."/>
            <person name="Wilkins M.J."/>
            <person name="Williams K.H."/>
            <person name="Banfield J.F."/>
        </authorList>
    </citation>
    <scope>NUCLEOTIDE SEQUENCE [LARGE SCALE GENOMIC DNA]</scope>
</reference>
<gene>
    <name evidence="1" type="ORF">UX67_C0015G0018</name>
</gene>
<comment type="caution">
    <text evidence="1">The sequence shown here is derived from an EMBL/GenBank/DDBJ whole genome shotgun (WGS) entry which is preliminary data.</text>
</comment>
<evidence type="ECO:0000313" key="2">
    <source>
        <dbReference type="Proteomes" id="UP000034831"/>
    </source>
</evidence>